<dbReference type="GeneID" id="17268659"/>
<dbReference type="KEGG" id="ehx:EMIHUDRAFT_195699"/>
<evidence type="ECO:0000256" key="1">
    <source>
        <dbReference type="SAM" id="Phobius"/>
    </source>
</evidence>
<dbReference type="PaxDb" id="2903-EOD23112"/>
<dbReference type="PROSITE" id="PS50011">
    <property type="entry name" value="PROTEIN_KINASE_DOM"/>
    <property type="match status" value="1"/>
</dbReference>
<keyword evidence="5" id="KW-1185">Reference proteome</keyword>
<dbReference type="eggNOG" id="KOG0192">
    <property type="taxonomic scope" value="Eukaryota"/>
</dbReference>
<dbReference type="PANTHER" id="PTHR44329">
    <property type="entry name" value="SERINE/THREONINE-PROTEIN KINASE TNNI3K-RELATED"/>
    <property type="match status" value="1"/>
</dbReference>
<dbReference type="GO" id="GO:0004674">
    <property type="term" value="F:protein serine/threonine kinase activity"/>
    <property type="evidence" value="ECO:0007669"/>
    <property type="project" value="TreeGrafter"/>
</dbReference>
<dbReference type="InterPro" id="IPR001245">
    <property type="entry name" value="Ser-Thr/Tyr_kinase_cat_dom"/>
</dbReference>
<reference evidence="4" key="2">
    <citation type="submission" date="2024-10" db="UniProtKB">
        <authorList>
            <consortium name="EnsemblProtists"/>
        </authorList>
    </citation>
    <scope>IDENTIFICATION</scope>
</reference>
<reference evidence="5" key="1">
    <citation type="journal article" date="2013" name="Nature">
        <title>Pan genome of the phytoplankton Emiliania underpins its global distribution.</title>
        <authorList>
            <person name="Read B.A."/>
            <person name="Kegel J."/>
            <person name="Klute M.J."/>
            <person name="Kuo A."/>
            <person name="Lefebvre S.C."/>
            <person name="Maumus F."/>
            <person name="Mayer C."/>
            <person name="Miller J."/>
            <person name="Monier A."/>
            <person name="Salamov A."/>
            <person name="Young J."/>
            <person name="Aguilar M."/>
            <person name="Claverie J.M."/>
            <person name="Frickenhaus S."/>
            <person name="Gonzalez K."/>
            <person name="Herman E.K."/>
            <person name="Lin Y.C."/>
            <person name="Napier J."/>
            <person name="Ogata H."/>
            <person name="Sarno A.F."/>
            <person name="Shmutz J."/>
            <person name="Schroeder D."/>
            <person name="de Vargas C."/>
            <person name="Verret F."/>
            <person name="von Dassow P."/>
            <person name="Valentin K."/>
            <person name="Van de Peer Y."/>
            <person name="Wheeler G."/>
            <person name="Dacks J.B."/>
            <person name="Delwiche C.F."/>
            <person name="Dyhrman S.T."/>
            <person name="Glockner G."/>
            <person name="John U."/>
            <person name="Richards T."/>
            <person name="Worden A.Z."/>
            <person name="Zhang X."/>
            <person name="Grigoriev I.V."/>
            <person name="Allen A.E."/>
            <person name="Bidle K."/>
            <person name="Borodovsky M."/>
            <person name="Bowler C."/>
            <person name="Brownlee C."/>
            <person name="Cock J.M."/>
            <person name="Elias M."/>
            <person name="Gladyshev V.N."/>
            <person name="Groth M."/>
            <person name="Guda C."/>
            <person name="Hadaegh A."/>
            <person name="Iglesias-Rodriguez M.D."/>
            <person name="Jenkins J."/>
            <person name="Jones B.M."/>
            <person name="Lawson T."/>
            <person name="Leese F."/>
            <person name="Lindquist E."/>
            <person name="Lobanov A."/>
            <person name="Lomsadze A."/>
            <person name="Malik S.B."/>
            <person name="Marsh M.E."/>
            <person name="Mackinder L."/>
            <person name="Mock T."/>
            <person name="Mueller-Roeber B."/>
            <person name="Pagarete A."/>
            <person name="Parker M."/>
            <person name="Probert I."/>
            <person name="Quesneville H."/>
            <person name="Raines C."/>
            <person name="Rensing S.A."/>
            <person name="Riano-Pachon D.M."/>
            <person name="Richier S."/>
            <person name="Rokitta S."/>
            <person name="Shiraiwa Y."/>
            <person name="Soanes D.M."/>
            <person name="van der Giezen M."/>
            <person name="Wahlund T.M."/>
            <person name="Williams B."/>
            <person name="Wilson W."/>
            <person name="Wolfe G."/>
            <person name="Wurch L.L."/>
        </authorList>
    </citation>
    <scope>NUCLEOTIDE SEQUENCE</scope>
</reference>
<dbReference type="Proteomes" id="UP000013827">
    <property type="component" value="Unassembled WGS sequence"/>
</dbReference>
<feature type="signal peptide" evidence="2">
    <location>
        <begin position="1"/>
        <end position="21"/>
    </location>
</feature>
<dbReference type="InterPro" id="IPR008271">
    <property type="entry name" value="Ser/Thr_kinase_AS"/>
</dbReference>
<keyword evidence="1" id="KW-0472">Membrane</keyword>
<keyword evidence="1" id="KW-1133">Transmembrane helix</keyword>
<keyword evidence="1" id="KW-0812">Transmembrane</keyword>
<organism evidence="4 5">
    <name type="scientific">Emiliania huxleyi (strain CCMP1516)</name>
    <dbReference type="NCBI Taxonomy" id="280463"/>
    <lineage>
        <taxon>Eukaryota</taxon>
        <taxon>Haptista</taxon>
        <taxon>Haptophyta</taxon>
        <taxon>Prymnesiophyceae</taxon>
        <taxon>Isochrysidales</taxon>
        <taxon>Noelaerhabdaceae</taxon>
        <taxon>Emiliania</taxon>
    </lineage>
</organism>
<accession>A0A0D3JHX7</accession>
<feature type="transmembrane region" description="Helical" evidence="1">
    <location>
        <begin position="82"/>
        <end position="101"/>
    </location>
</feature>
<dbReference type="InterPro" id="IPR011009">
    <property type="entry name" value="Kinase-like_dom_sf"/>
</dbReference>
<evidence type="ECO:0000313" key="4">
    <source>
        <dbReference type="EnsemblProtists" id="EOD23112"/>
    </source>
</evidence>
<dbReference type="PROSITE" id="PS00108">
    <property type="entry name" value="PROTEIN_KINASE_ST"/>
    <property type="match status" value="1"/>
</dbReference>
<dbReference type="InterPro" id="IPR051681">
    <property type="entry name" value="Ser/Thr_Kinases-Pseudokinases"/>
</dbReference>
<dbReference type="HOGENOM" id="CLU_706830_0_0_1"/>
<evidence type="ECO:0000313" key="5">
    <source>
        <dbReference type="Proteomes" id="UP000013827"/>
    </source>
</evidence>
<dbReference type="GO" id="GO:0005524">
    <property type="term" value="F:ATP binding"/>
    <property type="evidence" value="ECO:0007669"/>
    <property type="project" value="InterPro"/>
</dbReference>
<feature type="chain" id="PRO_5044190394" description="Protein kinase domain-containing protein" evidence="2">
    <location>
        <begin position="22"/>
        <end position="391"/>
    </location>
</feature>
<name>A0A0D3JHX7_EMIH1</name>
<dbReference type="PANTHER" id="PTHR44329:SF289">
    <property type="entry name" value="SERINE_THREONINE-PROTEIN KINASE VIK"/>
    <property type="match status" value="1"/>
</dbReference>
<dbReference type="Gene3D" id="1.10.510.10">
    <property type="entry name" value="Transferase(Phosphotransferase) domain 1"/>
    <property type="match status" value="1"/>
</dbReference>
<dbReference type="InterPro" id="IPR000719">
    <property type="entry name" value="Prot_kinase_dom"/>
</dbReference>
<dbReference type="Pfam" id="PF07714">
    <property type="entry name" value="PK_Tyr_Ser-Thr"/>
    <property type="match status" value="1"/>
</dbReference>
<sequence length="391" mass="41747">MMALPFLAFWWVCMVVVTALGALCPRLQSAMAIVLSGVAPRPNSDQQRARVLFGRVLLAAVAATLVLIYLRHSALTHAHRLCYIAITALGFGSMPALTEIGRPGEPLLVGGALVLGALMLGEALGYLMEQHARLAFLDRDAAALPPPPCVKDILIDRVVGEGGQGTVYAGRWLGIHVAIKDEARLLARLRHPSVCTLFGATVLSDGGGALVPALTTARRVMLSKRGEPIAVGLAARIAAEVATGISFLHGNGVMHRDIKPSNVLLDTEYHAKVADFGLARLVRAQSSARRGPPTVGYDERCDTFSYGMLLWSLMHEVAVPPSSASASRPRVSLPPDRAVYSGLITRCWQQDPAMRPSMQETVHVGLVNSCSNKLDGEPASEQEGDVGFVDQ</sequence>
<dbReference type="AlphaFoldDB" id="A0A0D3JHX7"/>
<dbReference type="EnsemblProtists" id="EOD23112">
    <property type="protein sequence ID" value="EOD23112"/>
    <property type="gene ID" value="EMIHUDRAFT_195699"/>
</dbReference>
<dbReference type="SMART" id="SM00220">
    <property type="entry name" value="S_TKc"/>
    <property type="match status" value="1"/>
</dbReference>
<proteinExistence type="predicted"/>
<protein>
    <recommendedName>
        <fullName evidence="3">Protein kinase domain-containing protein</fullName>
    </recommendedName>
</protein>
<feature type="domain" description="Protein kinase" evidence="3">
    <location>
        <begin position="153"/>
        <end position="366"/>
    </location>
</feature>
<keyword evidence="2" id="KW-0732">Signal</keyword>
<dbReference type="SUPFAM" id="SSF56112">
    <property type="entry name" value="Protein kinase-like (PK-like)"/>
    <property type="match status" value="1"/>
</dbReference>
<dbReference type="RefSeq" id="XP_005775541.1">
    <property type="nucleotide sequence ID" value="XM_005775484.1"/>
</dbReference>
<evidence type="ECO:0000259" key="3">
    <source>
        <dbReference type="PROSITE" id="PS50011"/>
    </source>
</evidence>
<dbReference type="STRING" id="2903.R1CKK4"/>
<evidence type="ECO:0000256" key="2">
    <source>
        <dbReference type="SAM" id="SignalP"/>
    </source>
</evidence>
<feature type="transmembrane region" description="Helical" evidence="1">
    <location>
        <begin position="107"/>
        <end position="127"/>
    </location>
</feature>
<feature type="transmembrane region" description="Helical" evidence="1">
    <location>
        <begin position="52"/>
        <end position="70"/>
    </location>
</feature>